<dbReference type="Proteomes" id="UP000298138">
    <property type="component" value="Unassembled WGS sequence"/>
</dbReference>
<organism evidence="2 3">
    <name type="scientific">Ascodesmis nigricans</name>
    <dbReference type="NCBI Taxonomy" id="341454"/>
    <lineage>
        <taxon>Eukaryota</taxon>
        <taxon>Fungi</taxon>
        <taxon>Dikarya</taxon>
        <taxon>Ascomycota</taxon>
        <taxon>Pezizomycotina</taxon>
        <taxon>Pezizomycetes</taxon>
        <taxon>Pezizales</taxon>
        <taxon>Ascodesmidaceae</taxon>
        <taxon>Ascodesmis</taxon>
    </lineage>
</organism>
<evidence type="ECO:0000313" key="2">
    <source>
        <dbReference type="EMBL" id="TGZ79430.1"/>
    </source>
</evidence>
<evidence type="ECO:0000313" key="3">
    <source>
        <dbReference type="Proteomes" id="UP000298138"/>
    </source>
</evidence>
<name>A0A4S2MQD6_9PEZI</name>
<sequence length="203" mass="23001">MRWTRRREMIVIGDTVVSPCCGRNYHGGWCGIDGRLMMDGPQESVYHKAEAELSSMRCSRRAASWRLLLQPSKPGDHDHDQRLESSTDTAAAFSATADDGDGDGDDGDDEMGCEQLTFFFFFFPVKNFRRHALSYPHEREDWTPRPSYEKVEDAGWWASWWNEITHTHTHTHTHTPQTLKHNTRDVISGGGSEGTDIRSVGGS</sequence>
<dbReference type="InParanoid" id="A0A4S2MQD6"/>
<reference evidence="2 3" key="1">
    <citation type="submission" date="2019-04" db="EMBL/GenBank/DDBJ databases">
        <title>Comparative genomics and transcriptomics to analyze fruiting body development in filamentous ascomycetes.</title>
        <authorList>
            <consortium name="DOE Joint Genome Institute"/>
            <person name="Lutkenhaus R."/>
            <person name="Traeger S."/>
            <person name="Breuer J."/>
            <person name="Kuo A."/>
            <person name="Lipzen A."/>
            <person name="Pangilinan J."/>
            <person name="Dilworth D."/>
            <person name="Sandor L."/>
            <person name="Poggeler S."/>
            <person name="Barry K."/>
            <person name="Grigoriev I.V."/>
            <person name="Nowrousian M."/>
        </authorList>
    </citation>
    <scope>NUCLEOTIDE SEQUENCE [LARGE SCALE GENOMIC DNA]</scope>
    <source>
        <strain evidence="2 3">CBS 389.68</strain>
    </source>
</reference>
<proteinExistence type="predicted"/>
<accession>A0A4S2MQD6</accession>
<dbReference type="AlphaFoldDB" id="A0A4S2MQD6"/>
<gene>
    <name evidence="2" type="ORF">EX30DRAFT_107363</name>
</gene>
<keyword evidence="3" id="KW-1185">Reference proteome</keyword>
<feature type="region of interest" description="Disordered" evidence="1">
    <location>
        <begin position="170"/>
        <end position="203"/>
    </location>
</feature>
<dbReference type="EMBL" id="ML220131">
    <property type="protein sequence ID" value="TGZ79430.1"/>
    <property type="molecule type" value="Genomic_DNA"/>
</dbReference>
<evidence type="ECO:0000256" key="1">
    <source>
        <dbReference type="SAM" id="MobiDB-lite"/>
    </source>
</evidence>
<protein>
    <submittedName>
        <fullName evidence="2">Uncharacterized protein</fullName>
    </submittedName>
</protein>